<keyword evidence="3" id="KW-1185">Reference proteome</keyword>
<proteinExistence type="predicted"/>
<dbReference type="Proteomes" id="UP001066276">
    <property type="component" value="Chromosome 12"/>
</dbReference>
<organism evidence="2 3">
    <name type="scientific">Pleurodeles waltl</name>
    <name type="common">Iberian ribbed newt</name>
    <dbReference type="NCBI Taxonomy" id="8319"/>
    <lineage>
        <taxon>Eukaryota</taxon>
        <taxon>Metazoa</taxon>
        <taxon>Chordata</taxon>
        <taxon>Craniata</taxon>
        <taxon>Vertebrata</taxon>
        <taxon>Euteleostomi</taxon>
        <taxon>Amphibia</taxon>
        <taxon>Batrachia</taxon>
        <taxon>Caudata</taxon>
        <taxon>Salamandroidea</taxon>
        <taxon>Salamandridae</taxon>
        <taxon>Pleurodelinae</taxon>
        <taxon>Pleurodeles</taxon>
    </lineage>
</organism>
<protein>
    <submittedName>
        <fullName evidence="2">Uncharacterized protein</fullName>
    </submittedName>
</protein>
<comment type="caution">
    <text evidence="2">The sequence shown here is derived from an EMBL/GenBank/DDBJ whole genome shotgun (WGS) entry which is preliminary data.</text>
</comment>
<evidence type="ECO:0000313" key="2">
    <source>
        <dbReference type="EMBL" id="KAJ1081785.1"/>
    </source>
</evidence>
<reference evidence="2" key="1">
    <citation type="journal article" date="2022" name="bioRxiv">
        <title>Sequencing and chromosome-scale assembly of the giantPleurodeles waltlgenome.</title>
        <authorList>
            <person name="Brown T."/>
            <person name="Elewa A."/>
            <person name="Iarovenko S."/>
            <person name="Subramanian E."/>
            <person name="Araus A.J."/>
            <person name="Petzold A."/>
            <person name="Susuki M."/>
            <person name="Suzuki K.-i.T."/>
            <person name="Hayashi T."/>
            <person name="Toyoda A."/>
            <person name="Oliveira C."/>
            <person name="Osipova E."/>
            <person name="Leigh N.D."/>
            <person name="Simon A."/>
            <person name="Yun M.H."/>
        </authorList>
    </citation>
    <scope>NUCLEOTIDE SEQUENCE</scope>
    <source>
        <strain evidence="2">20211129_DDA</strain>
        <tissue evidence="2">Liver</tissue>
    </source>
</reference>
<sequence>MAHILAGSWNIFPSVILWGGSPVELVYGRAIFPALYIPALMVDSIFLCPVMSVPQVPPASVATSAQLRGKALGSPAQCHAGIPSDLPCAASSALVTPLLCVNVPLLVSPPALLHRARHSSYWFMGVLHSLTARGAQRLICQCLLLWSEVPRRTQVLPQAKQATSSSSAALMLSASSCADVPLPVSLPILPHRYDHSSFCFLEAPFDHPARSTQRPTCPGPRVRPEGPRAVLASPQAVQAVPGPPALRPHTRAPRSRERPSSTNFRFLRCRHAVAGGGMWGRGPMSPRPQDVVTNLVWPAELR</sequence>
<dbReference type="EMBL" id="JANPWB010000016">
    <property type="protein sequence ID" value="KAJ1081785.1"/>
    <property type="molecule type" value="Genomic_DNA"/>
</dbReference>
<evidence type="ECO:0000313" key="3">
    <source>
        <dbReference type="Proteomes" id="UP001066276"/>
    </source>
</evidence>
<gene>
    <name evidence="2" type="ORF">NDU88_001960</name>
</gene>
<dbReference type="AlphaFoldDB" id="A0AAV7L236"/>
<evidence type="ECO:0000256" key="1">
    <source>
        <dbReference type="SAM" id="MobiDB-lite"/>
    </source>
</evidence>
<feature type="region of interest" description="Disordered" evidence="1">
    <location>
        <begin position="239"/>
        <end position="261"/>
    </location>
</feature>
<name>A0AAV7L236_PLEWA</name>
<accession>A0AAV7L236</accession>